<dbReference type="Pfam" id="PF07087">
    <property type="entry name" value="DUF1353"/>
    <property type="match status" value="1"/>
</dbReference>
<name>A0A366H4T7_9BACT</name>
<evidence type="ECO:0000313" key="2">
    <source>
        <dbReference type="Proteomes" id="UP000253426"/>
    </source>
</evidence>
<dbReference type="Proteomes" id="UP000253426">
    <property type="component" value="Unassembled WGS sequence"/>
</dbReference>
<proteinExistence type="predicted"/>
<gene>
    <name evidence="1" type="ORF">DES53_115166</name>
</gene>
<organism evidence="1 2">
    <name type="scientific">Roseimicrobium gellanilyticum</name>
    <dbReference type="NCBI Taxonomy" id="748857"/>
    <lineage>
        <taxon>Bacteria</taxon>
        <taxon>Pseudomonadati</taxon>
        <taxon>Verrucomicrobiota</taxon>
        <taxon>Verrucomicrobiia</taxon>
        <taxon>Verrucomicrobiales</taxon>
        <taxon>Verrucomicrobiaceae</taxon>
        <taxon>Roseimicrobium</taxon>
    </lineage>
</organism>
<comment type="caution">
    <text evidence="1">The sequence shown here is derived from an EMBL/GenBank/DDBJ whole genome shotgun (WGS) entry which is preliminary data.</text>
</comment>
<accession>A0A366H4T7</accession>
<keyword evidence="2" id="KW-1185">Reference proteome</keyword>
<sequence length="154" mass="18083">MMALIEQPDIRPFLTRRGWEYRLNSPYFYEWEKSGVRRRLKIAAGFAYDGASVPRPLWTLTGIERDGLQRAAALVHDVMYRHAGRLPDGVQEIWSDGHLEWEPMHEVRWTRAEADALFCRMLREAGVGALQRRMMYRGVRALGWMFWKKSGVRS</sequence>
<protein>
    <submittedName>
        <fullName evidence="1">Uncharacterized protein DUF1353</fullName>
    </submittedName>
</protein>
<dbReference type="InterPro" id="IPR010767">
    <property type="entry name" value="Phage_CGC-2007_Cje0229"/>
</dbReference>
<evidence type="ECO:0000313" key="1">
    <source>
        <dbReference type="EMBL" id="RBP37025.1"/>
    </source>
</evidence>
<dbReference type="EMBL" id="QNRR01000015">
    <property type="protein sequence ID" value="RBP37025.1"/>
    <property type="molecule type" value="Genomic_DNA"/>
</dbReference>
<dbReference type="RefSeq" id="WP_245958285.1">
    <property type="nucleotide sequence ID" value="NZ_QNRR01000015.1"/>
</dbReference>
<dbReference type="AlphaFoldDB" id="A0A366H4T7"/>
<reference evidence="1 2" key="1">
    <citation type="submission" date="2018-06" db="EMBL/GenBank/DDBJ databases">
        <title>Genomic Encyclopedia of Type Strains, Phase IV (KMG-IV): sequencing the most valuable type-strain genomes for metagenomic binning, comparative biology and taxonomic classification.</title>
        <authorList>
            <person name="Goeker M."/>
        </authorList>
    </citation>
    <scope>NUCLEOTIDE SEQUENCE [LARGE SCALE GENOMIC DNA]</scope>
    <source>
        <strain evidence="1 2">DSM 25532</strain>
    </source>
</reference>